<organism evidence="1">
    <name type="scientific">marine sediment metagenome</name>
    <dbReference type="NCBI Taxonomy" id="412755"/>
    <lineage>
        <taxon>unclassified sequences</taxon>
        <taxon>metagenomes</taxon>
        <taxon>ecological metagenomes</taxon>
    </lineage>
</organism>
<evidence type="ECO:0000313" key="1">
    <source>
        <dbReference type="EMBL" id="KKK66570.1"/>
    </source>
</evidence>
<name>A0A0F8XZ46_9ZZZZ</name>
<comment type="caution">
    <text evidence="1">The sequence shown here is derived from an EMBL/GenBank/DDBJ whole genome shotgun (WGS) entry which is preliminary data.</text>
</comment>
<gene>
    <name evidence="1" type="ORF">LCGC14_2962750</name>
</gene>
<dbReference type="EMBL" id="LAZR01060014">
    <property type="protein sequence ID" value="KKK66570.1"/>
    <property type="molecule type" value="Genomic_DNA"/>
</dbReference>
<sequence>RLNRNIIKELEAVENAGKKKTELTEVQEDILNLIREGNNVDQIATLQDRNPRAIRKTMEFIRLKGYKIEPVYDSITHRKVEKYNVLDPEGKENSVYTTEYSAQ</sequence>
<protein>
    <submittedName>
        <fullName evidence="1">Uncharacterized protein</fullName>
    </submittedName>
</protein>
<dbReference type="AlphaFoldDB" id="A0A0F8XZ46"/>
<proteinExistence type="predicted"/>
<reference evidence="1" key="1">
    <citation type="journal article" date="2015" name="Nature">
        <title>Complex archaea that bridge the gap between prokaryotes and eukaryotes.</title>
        <authorList>
            <person name="Spang A."/>
            <person name="Saw J.H."/>
            <person name="Jorgensen S.L."/>
            <person name="Zaremba-Niedzwiedzka K."/>
            <person name="Martijn J."/>
            <person name="Lind A.E."/>
            <person name="van Eijk R."/>
            <person name="Schleper C."/>
            <person name="Guy L."/>
            <person name="Ettema T.J."/>
        </authorList>
    </citation>
    <scope>NUCLEOTIDE SEQUENCE</scope>
</reference>
<accession>A0A0F8XZ46</accession>
<feature type="non-terminal residue" evidence="1">
    <location>
        <position position="1"/>
    </location>
</feature>